<accession>A0ABR2W698</accession>
<evidence type="ECO:0000313" key="3">
    <source>
        <dbReference type="Proteomes" id="UP001479436"/>
    </source>
</evidence>
<proteinExistence type="predicted"/>
<evidence type="ECO:0000313" key="2">
    <source>
        <dbReference type="EMBL" id="KAK9721544.1"/>
    </source>
</evidence>
<dbReference type="Proteomes" id="UP001479436">
    <property type="component" value="Unassembled WGS sequence"/>
</dbReference>
<organism evidence="2 3">
    <name type="scientific">Basidiobolus ranarum</name>
    <dbReference type="NCBI Taxonomy" id="34480"/>
    <lineage>
        <taxon>Eukaryota</taxon>
        <taxon>Fungi</taxon>
        <taxon>Fungi incertae sedis</taxon>
        <taxon>Zoopagomycota</taxon>
        <taxon>Entomophthoromycotina</taxon>
        <taxon>Basidiobolomycetes</taxon>
        <taxon>Basidiobolales</taxon>
        <taxon>Basidiobolaceae</taxon>
        <taxon>Basidiobolus</taxon>
    </lineage>
</organism>
<reference evidence="2 3" key="1">
    <citation type="submission" date="2023-04" db="EMBL/GenBank/DDBJ databases">
        <title>Genome of Basidiobolus ranarum AG-B5.</title>
        <authorList>
            <person name="Stajich J.E."/>
            <person name="Carter-House D."/>
            <person name="Gryganskyi A."/>
        </authorList>
    </citation>
    <scope>NUCLEOTIDE SEQUENCE [LARGE SCALE GENOMIC DNA]</scope>
    <source>
        <strain evidence="2 3">AG-B5</strain>
    </source>
</reference>
<evidence type="ECO:0000256" key="1">
    <source>
        <dbReference type="SAM" id="MobiDB-lite"/>
    </source>
</evidence>
<keyword evidence="3" id="KW-1185">Reference proteome</keyword>
<gene>
    <name evidence="2" type="ORF">K7432_003350</name>
</gene>
<sequence length="166" mass="19241">MFTKSPIYHTAVESNASTPSNAYEIGESIRAMDNKYNTSFQLWIRNPSNAQCIGSRLRRLGEECAVEQLALAMRWTAEGWSEKSCRVLFQHVTYRWPETRKKSLIDELLKPALTKSHQLPPLRNPRYTRRHTPYSPTERKRSISCSNQEHIVVSSQLNTNNHSNQH</sequence>
<feature type="region of interest" description="Disordered" evidence="1">
    <location>
        <begin position="116"/>
        <end position="145"/>
    </location>
</feature>
<protein>
    <submittedName>
        <fullName evidence="2">Uncharacterized protein</fullName>
    </submittedName>
</protein>
<comment type="caution">
    <text evidence="2">The sequence shown here is derived from an EMBL/GenBank/DDBJ whole genome shotgun (WGS) entry which is preliminary data.</text>
</comment>
<dbReference type="EMBL" id="JASJQH010006977">
    <property type="protein sequence ID" value="KAK9721544.1"/>
    <property type="molecule type" value="Genomic_DNA"/>
</dbReference>
<name>A0ABR2W698_9FUNG</name>